<sequence length="134" mass="15278">MSLMTSVERILQYTNLPKEEPITSDNSPPPTWPSQEQLILKDNLNVSIEPGWKIGIGRTGAGKSSLISALFRLFCLVKVSLRYNLDPFNQYDDLKLWKVLRQIELNDVTLDHDIFSGDHNFSVRGNSYAWPEPS</sequence>
<dbReference type="AlphaFoldDB" id="A0A836FD32"/>
<evidence type="ECO:0000256" key="2">
    <source>
        <dbReference type="ARBA" id="ARBA00022840"/>
    </source>
</evidence>
<dbReference type="Proteomes" id="UP000670152">
    <property type="component" value="Unassembled WGS sequence"/>
</dbReference>
<gene>
    <name evidence="3" type="primary">Abcc8_0</name>
    <name evidence="3" type="ORF">G6Z77_0008200</name>
</gene>
<evidence type="ECO:0000313" key="4">
    <source>
        <dbReference type="Proteomes" id="UP000670152"/>
    </source>
</evidence>
<dbReference type="InterPro" id="IPR050173">
    <property type="entry name" value="ABC_transporter_C-like"/>
</dbReference>
<evidence type="ECO:0000256" key="1">
    <source>
        <dbReference type="ARBA" id="ARBA00022741"/>
    </source>
</evidence>
<comment type="caution">
    <text evidence="3">The sequence shown here is derived from an EMBL/GenBank/DDBJ whole genome shotgun (WGS) entry which is preliminary data.</text>
</comment>
<dbReference type="GO" id="GO:0005524">
    <property type="term" value="F:ATP binding"/>
    <property type="evidence" value="ECO:0007669"/>
    <property type="project" value="UniProtKB-KW"/>
</dbReference>
<evidence type="ECO:0000313" key="3">
    <source>
        <dbReference type="EMBL" id="KAG5345039.1"/>
    </source>
</evidence>
<protein>
    <submittedName>
        <fullName evidence="3">ABCC8 protein</fullName>
    </submittedName>
</protein>
<proteinExistence type="predicted"/>
<dbReference type="PANTHER" id="PTHR24223:SF415">
    <property type="entry name" value="FI20190P1"/>
    <property type="match status" value="1"/>
</dbReference>
<dbReference type="OrthoDB" id="10068891at2759"/>
<accession>A0A836FD32</accession>
<keyword evidence="2" id="KW-0067">ATP-binding</keyword>
<keyword evidence="4" id="KW-1185">Reference proteome</keyword>
<reference evidence="3 4" key="1">
    <citation type="submission" date="2020-02" db="EMBL/GenBank/DDBJ databases">
        <title>Relaxed selection underlies rapid genomic changes in the transitions from sociality to social parasitism in ants.</title>
        <authorList>
            <person name="Bi X."/>
        </authorList>
    </citation>
    <scope>NUCLEOTIDE SEQUENCE [LARGE SCALE GENOMIC DNA]</scope>
    <source>
        <strain evidence="3">BGI-DK2014b</strain>
        <tissue evidence="3">Whole body</tissue>
    </source>
</reference>
<name>A0A836FD32_9HYME</name>
<feature type="non-terminal residue" evidence="3">
    <location>
        <position position="134"/>
    </location>
</feature>
<dbReference type="PANTHER" id="PTHR24223">
    <property type="entry name" value="ATP-BINDING CASSETTE SUB-FAMILY C"/>
    <property type="match status" value="1"/>
</dbReference>
<feature type="non-terminal residue" evidence="3">
    <location>
        <position position="1"/>
    </location>
</feature>
<dbReference type="GO" id="GO:0042626">
    <property type="term" value="F:ATPase-coupled transmembrane transporter activity"/>
    <property type="evidence" value="ECO:0007669"/>
    <property type="project" value="TreeGrafter"/>
</dbReference>
<dbReference type="Gene3D" id="3.40.50.300">
    <property type="entry name" value="P-loop containing nucleotide triphosphate hydrolases"/>
    <property type="match status" value="1"/>
</dbReference>
<dbReference type="SUPFAM" id="SSF52540">
    <property type="entry name" value="P-loop containing nucleoside triphosphate hydrolases"/>
    <property type="match status" value="1"/>
</dbReference>
<dbReference type="EMBL" id="JAANIB010000627">
    <property type="protein sequence ID" value="KAG5345039.1"/>
    <property type="molecule type" value="Genomic_DNA"/>
</dbReference>
<keyword evidence="1" id="KW-0547">Nucleotide-binding</keyword>
<dbReference type="GO" id="GO:0016020">
    <property type="term" value="C:membrane"/>
    <property type="evidence" value="ECO:0007669"/>
    <property type="project" value="TreeGrafter"/>
</dbReference>
<organism evidence="3 4">
    <name type="scientific">Acromyrmex heyeri</name>
    <dbReference type="NCBI Taxonomy" id="230685"/>
    <lineage>
        <taxon>Eukaryota</taxon>
        <taxon>Metazoa</taxon>
        <taxon>Ecdysozoa</taxon>
        <taxon>Arthropoda</taxon>
        <taxon>Hexapoda</taxon>
        <taxon>Insecta</taxon>
        <taxon>Pterygota</taxon>
        <taxon>Neoptera</taxon>
        <taxon>Endopterygota</taxon>
        <taxon>Hymenoptera</taxon>
        <taxon>Apocrita</taxon>
        <taxon>Aculeata</taxon>
        <taxon>Formicoidea</taxon>
        <taxon>Formicidae</taxon>
        <taxon>Myrmicinae</taxon>
        <taxon>Acromyrmex</taxon>
    </lineage>
</organism>
<dbReference type="InterPro" id="IPR027417">
    <property type="entry name" value="P-loop_NTPase"/>
</dbReference>